<feature type="region of interest" description="Disordered" evidence="1">
    <location>
        <begin position="41"/>
        <end position="61"/>
    </location>
</feature>
<evidence type="ECO:0000313" key="3">
    <source>
        <dbReference type="Proteomes" id="UP000315673"/>
    </source>
</evidence>
<dbReference type="Proteomes" id="UP000315673">
    <property type="component" value="Chromosome"/>
</dbReference>
<name>A0A5B8LIN2_9SPHN</name>
<protein>
    <submittedName>
        <fullName evidence="2">Uncharacterized protein</fullName>
    </submittedName>
</protein>
<dbReference type="OrthoDB" id="9256028at2"/>
<proteinExistence type="predicted"/>
<evidence type="ECO:0000313" key="2">
    <source>
        <dbReference type="EMBL" id="QDZ07462.1"/>
    </source>
</evidence>
<sequence>MTDKISDIKTDVTLPDLAKADVVKAKKEGALDAIRDSAARQFAQTDGNPVVEDPNPGIQQTNDATHLEYLLEMDPKALKAALQGKDDQGLTLKQGTIASLLEMERSGHNRTDVVEALCDVLNIKSPYEVTDAGPAYTNDVSRSVLKPRG</sequence>
<accession>A0A5B8LIN2</accession>
<gene>
    <name evidence="2" type="ORF">FPZ24_08190</name>
</gene>
<dbReference type="KEGG" id="spai:FPZ24_08190"/>
<organism evidence="2 3">
    <name type="scientific">Sphingomonas panacisoli</name>
    <dbReference type="NCBI Taxonomy" id="1813879"/>
    <lineage>
        <taxon>Bacteria</taxon>
        <taxon>Pseudomonadati</taxon>
        <taxon>Pseudomonadota</taxon>
        <taxon>Alphaproteobacteria</taxon>
        <taxon>Sphingomonadales</taxon>
        <taxon>Sphingomonadaceae</taxon>
        <taxon>Sphingomonas</taxon>
    </lineage>
</organism>
<evidence type="ECO:0000256" key="1">
    <source>
        <dbReference type="SAM" id="MobiDB-lite"/>
    </source>
</evidence>
<dbReference type="RefSeq" id="WP_146570931.1">
    <property type="nucleotide sequence ID" value="NZ_CP042306.1"/>
</dbReference>
<dbReference type="AlphaFoldDB" id="A0A5B8LIN2"/>
<dbReference type="EMBL" id="CP042306">
    <property type="protein sequence ID" value="QDZ07462.1"/>
    <property type="molecule type" value="Genomic_DNA"/>
</dbReference>
<reference evidence="2 3" key="1">
    <citation type="submission" date="2019-07" db="EMBL/GenBank/DDBJ databases">
        <title>Full genome sequence of Sphingomonas sp. 4R-6-7(HKS19).</title>
        <authorList>
            <person name="Im W.-T."/>
        </authorList>
    </citation>
    <scope>NUCLEOTIDE SEQUENCE [LARGE SCALE GENOMIC DNA]</scope>
    <source>
        <strain evidence="2 3">HKS19</strain>
    </source>
</reference>
<keyword evidence="3" id="KW-1185">Reference proteome</keyword>